<name>Q0W8Q3_METAR</name>
<keyword evidence="4" id="KW-0288">FMN</keyword>
<comment type="cofactor">
    <cofactor evidence="1">
        <name>FMN</name>
        <dbReference type="ChEBI" id="CHEBI:58210"/>
    </cofactor>
</comment>
<dbReference type="SUPFAM" id="SSF52218">
    <property type="entry name" value="Flavoproteins"/>
    <property type="match status" value="1"/>
</dbReference>
<proteinExistence type="inferred from homology"/>
<dbReference type="InterPro" id="IPR048574">
    <property type="entry name" value="RUBY_RBDX"/>
</dbReference>
<organism evidence="7 8">
    <name type="scientific">Methanocella arvoryzae (strain DSM 22066 / NBRC 105507 / MRE50)</name>
    <dbReference type="NCBI Taxonomy" id="351160"/>
    <lineage>
        <taxon>Archaea</taxon>
        <taxon>Methanobacteriati</taxon>
        <taxon>Methanobacteriota</taxon>
        <taxon>Stenosarchaea group</taxon>
        <taxon>Methanomicrobia</taxon>
        <taxon>Methanocellales</taxon>
        <taxon>Methanocellaceae</taxon>
        <taxon>Methanocella</taxon>
    </lineage>
</organism>
<dbReference type="PANTHER" id="PTHR43278">
    <property type="entry name" value="NAD(P)H-DEPENDENT FMN-CONTAINING OXIDOREDUCTASE YWQN-RELATED"/>
    <property type="match status" value="1"/>
</dbReference>
<dbReference type="InterPro" id="IPR029039">
    <property type="entry name" value="Flavoprotein-like_sf"/>
</dbReference>
<accession>Q0W8Q3</accession>
<dbReference type="AlphaFoldDB" id="Q0W8Q3"/>
<sequence>MINTMPHWKCNVCGYEIETTDAPDPCPSCGSSSEEFYVKGQHPKDRLDGQSDLLIINGSKHRAHNSAYFASLVAEAAKEKGVSYRVIHLADYKIEPCWCCYSMKEDKCRLPCCNAFDDMHRLHNLILSAKAVVVVSPINWNGMSVTLKQFLDRLTCIENMYLVDGSIPLAGRTVGIVVNGHEDGAYKTAFDIFTVFQNLGFVLAPYGIAYSTHGRQYLPETDHEYFRGDEKTTEFVRNVAHNVIEVSRLDIGSKMEIRPSCE</sequence>
<dbReference type="EMBL" id="AM114193">
    <property type="protein sequence ID" value="CAJ35240.1"/>
    <property type="molecule type" value="Genomic_DNA"/>
</dbReference>
<dbReference type="InterPro" id="IPR051796">
    <property type="entry name" value="ISF_SsuE-like"/>
</dbReference>
<evidence type="ECO:0000313" key="7">
    <source>
        <dbReference type="EMBL" id="CAJ35240.1"/>
    </source>
</evidence>
<evidence type="ECO:0000256" key="2">
    <source>
        <dbReference type="ARBA" id="ARBA00001966"/>
    </source>
</evidence>
<dbReference type="Proteomes" id="UP000000663">
    <property type="component" value="Chromosome"/>
</dbReference>
<dbReference type="PANTHER" id="PTHR43278:SF4">
    <property type="entry name" value="NAD(P)H-DEPENDENT FMN-CONTAINING OXIDOREDUCTASE YWQN-RELATED"/>
    <property type="match status" value="1"/>
</dbReference>
<dbReference type="eggNOG" id="arCOG02578">
    <property type="taxonomic scope" value="Archaea"/>
</dbReference>
<comment type="similarity">
    <text evidence="5">Belongs to the SsuE family. Isf subfamily.</text>
</comment>
<dbReference type="PROSITE" id="PS50903">
    <property type="entry name" value="RUBREDOXIN_LIKE"/>
    <property type="match status" value="1"/>
</dbReference>
<dbReference type="GO" id="GO:0005506">
    <property type="term" value="F:iron ion binding"/>
    <property type="evidence" value="ECO:0007669"/>
    <property type="project" value="InterPro"/>
</dbReference>
<comment type="cofactor">
    <cofactor evidence="2">
        <name>[4Fe-4S] cluster</name>
        <dbReference type="ChEBI" id="CHEBI:49883"/>
    </cofactor>
</comment>
<evidence type="ECO:0000313" key="8">
    <source>
        <dbReference type="Proteomes" id="UP000000663"/>
    </source>
</evidence>
<reference evidence="7 8" key="1">
    <citation type="journal article" date="2006" name="Science">
        <title>Genome of rice cluster I archaea -- the key methane producers in the rice rhizosphere.</title>
        <authorList>
            <person name="Erkel C."/>
            <person name="Kube M."/>
            <person name="Reinhardt R."/>
            <person name="Liesack W."/>
        </authorList>
    </citation>
    <scope>NUCLEOTIDE SEQUENCE [LARGE SCALE GENOMIC DNA]</scope>
    <source>
        <strain evidence="8">DSM 22066 / NBRC 105507 / MRE50</strain>
    </source>
</reference>
<evidence type="ECO:0000256" key="4">
    <source>
        <dbReference type="ARBA" id="ARBA00022643"/>
    </source>
</evidence>
<dbReference type="GeneID" id="5143830"/>
<evidence type="ECO:0000256" key="3">
    <source>
        <dbReference type="ARBA" id="ARBA00022630"/>
    </source>
</evidence>
<dbReference type="Pfam" id="PF21349">
    <property type="entry name" value="RUBY_RBDX"/>
    <property type="match status" value="1"/>
</dbReference>
<dbReference type="InterPro" id="IPR024934">
    <property type="entry name" value="Rubredoxin-like_dom"/>
</dbReference>
<dbReference type="STRING" id="351160.LRC256"/>
<dbReference type="SUPFAM" id="SSF57802">
    <property type="entry name" value="Rubredoxin-like"/>
    <property type="match status" value="1"/>
</dbReference>
<dbReference type="InterPro" id="IPR005025">
    <property type="entry name" value="FMN_Rdtase-like_dom"/>
</dbReference>
<dbReference type="KEGG" id="rci:LRC256"/>
<keyword evidence="3" id="KW-0285">Flavoprotein</keyword>
<keyword evidence="8" id="KW-1185">Reference proteome</keyword>
<dbReference type="Gene3D" id="2.20.28.10">
    <property type="match status" value="1"/>
</dbReference>
<dbReference type="GO" id="GO:0016491">
    <property type="term" value="F:oxidoreductase activity"/>
    <property type="evidence" value="ECO:0007669"/>
    <property type="project" value="InterPro"/>
</dbReference>
<evidence type="ECO:0000256" key="5">
    <source>
        <dbReference type="ARBA" id="ARBA00038292"/>
    </source>
</evidence>
<dbReference type="Gene3D" id="3.40.50.360">
    <property type="match status" value="1"/>
</dbReference>
<dbReference type="RefSeq" id="WP_012037250.1">
    <property type="nucleotide sequence ID" value="NC_009464.1"/>
</dbReference>
<feature type="domain" description="Rubredoxin-like" evidence="6">
    <location>
        <begin position="5"/>
        <end position="39"/>
    </location>
</feature>
<evidence type="ECO:0000259" key="6">
    <source>
        <dbReference type="PROSITE" id="PS50903"/>
    </source>
</evidence>
<dbReference type="Pfam" id="PF03358">
    <property type="entry name" value="FMN_red"/>
    <property type="match status" value="1"/>
</dbReference>
<protein>
    <submittedName>
        <fullName evidence="7">Predicted redox-active protein (CxxC motives)</fullName>
    </submittedName>
</protein>
<evidence type="ECO:0000256" key="1">
    <source>
        <dbReference type="ARBA" id="ARBA00001917"/>
    </source>
</evidence>
<gene>
    <name evidence="7" type="ORF">LRC256</name>
</gene>